<dbReference type="UniPathway" id="UPA00138"/>
<evidence type="ECO:0000256" key="8">
    <source>
        <dbReference type="ARBA" id="ARBA00022741"/>
    </source>
</evidence>
<dbReference type="InterPro" id="IPR013815">
    <property type="entry name" value="ATP_grasp_subdomain_1"/>
</dbReference>
<comment type="catalytic activity">
    <reaction evidence="13">
        <text>pyruvate + ATP + H2O = phosphoenolpyruvate + AMP + phosphate + 2 H(+)</text>
        <dbReference type="Rhea" id="RHEA:11364"/>
        <dbReference type="ChEBI" id="CHEBI:15361"/>
        <dbReference type="ChEBI" id="CHEBI:15377"/>
        <dbReference type="ChEBI" id="CHEBI:15378"/>
        <dbReference type="ChEBI" id="CHEBI:30616"/>
        <dbReference type="ChEBI" id="CHEBI:43474"/>
        <dbReference type="ChEBI" id="CHEBI:58702"/>
        <dbReference type="ChEBI" id="CHEBI:456215"/>
        <dbReference type="EC" id="2.7.9.2"/>
    </reaction>
</comment>
<keyword evidence="6" id="KW-0808">Transferase</keyword>
<dbReference type="Gene3D" id="3.30.1490.20">
    <property type="entry name" value="ATP-grasp fold, A domain"/>
    <property type="match status" value="1"/>
</dbReference>
<dbReference type="PANTHER" id="PTHR43030">
    <property type="entry name" value="PHOSPHOENOLPYRUVATE SYNTHASE"/>
    <property type="match status" value="1"/>
</dbReference>
<proteinExistence type="inferred from homology"/>
<keyword evidence="9" id="KW-0418">Kinase</keyword>
<evidence type="ECO:0000256" key="3">
    <source>
        <dbReference type="ARBA" id="ARBA00004742"/>
    </source>
</evidence>
<keyword evidence="7" id="KW-0479">Metal-binding</keyword>
<comment type="similarity">
    <text evidence="4">Belongs to the PEP-utilizing enzyme family.</text>
</comment>
<keyword evidence="8" id="KW-0547">Nucleotide-binding</keyword>
<evidence type="ECO:0000256" key="13">
    <source>
        <dbReference type="ARBA" id="ARBA00047700"/>
    </source>
</evidence>
<evidence type="ECO:0000256" key="4">
    <source>
        <dbReference type="ARBA" id="ARBA00007837"/>
    </source>
</evidence>
<evidence type="ECO:0000256" key="7">
    <source>
        <dbReference type="ARBA" id="ARBA00022723"/>
    </source>
</evidence>
<accession>A0A3B0VLJ2</accession>
<evidence type="ECO:0000256" key="1">
    <source>
        <dbReference type="ARBA" id="ARBA00001946"/>
    </source>
</evidence>
<evidence type="ECO:0000256" key="11">
    <source>
        <dbReference type="ARBA" id="ARBA00022842"/>
    </source>
</evidence>
<evidence type="ECO:0000313" key="17">
    <source>
        <dbReference type="EMBL" id="VAW37689.1"/>
    </source>
</evidence>
<dbReference type="PANTHER" id="PTHR43030:SF1">
    <property type="entry name" value="PHOSPHOENOLPYRUVATE SYNTHASE"/>
    <property type="match status" value="1"/>
</dbReference>
<evidence type="ECO:0000259" key="15">
    <source>
        <dbReference type="Pfam" id="PF00391"/>
    </source>
</evidence>
<dbReference type="SUPFAM" id="SSF56059">
    <property type="entry name" value="Glutathione synthetase ATP-binding domain-like"/>
    <property type="match status" value="1"/>
</dbReference>
<evidence type="ECO:0000256" key="2">
    <source>
        <dbReference type="ARBA" id="ARBA00002988"/>
    </source>
</evidence>
<dbReference type="GO" id="GO:0005524">
    <property type="term" value="F:ATP binding"/>
    <property type="evidence" value="ECO:0007669"/>
    <property type="project" value="UniProtKB-KW"/>
</dbReference>
<reference evidence="17" key="1">
    <citation type="submission" date="2018-06" db="EMBL/GenBank/DDBJ databases">
        <authorList>
            <person name="Zhirakovskaya E."/>
        </authorList>
    </citation>
    <scope>NUCLEOTIDE SEQUENCE</scope>
</reference>
<dbReference type="GO" id="GO:0046872">
    <property type="term" value="F:metal ion binding"/>
    <property type="evidence" value="ECO:0007669"/>
    <property type="project" value="UniProtKB-KW"/>
</dbReference>
<evidence type="ECO:0000256" key="12">
    <source>
        <dbReference type="ARBA" id="ARBA00033470"/>
    </source>
</evidence>
<feature type="region of interest" description="Disordered" evidence="14">
    <location>
        <begin position="850"/>
        <end position="869"/>
    </location>
</feature>
<protein>
    <recommendedName>
        <fullName evidence="5">pyruvate, water dikinase</fullName>
        <ecNumber evidence="5">2.7.9.2</ecNumber>
    </recommendedName>
    <alternativeName>
        <fullName evidence="12">Pyruvate, water dikinase</fullName>
    </alternativeName>
</protein>
<dbReference type="AlphaFoldDB" id="A0A3B0VLJ2"/>
<comment type="cofactor">
    <cofactor evidence="1">
        <name>Mg(2+)</name>
        <dbReference type="ChEBI" id="CHEBI:18420"/>
    </cofactor>
</comment>
<dbReference type="InterPro" id="IPR002192">
    <property type="entry name" value="PPDK_AMP/ATP-bd"/>
</dbReference>
<sequence length="869" mass="94022">MFVNRLFKHWTYQIFSPGTVLREKYEAFKRLLDHDRRAHELIAELEEIFYRRQKFDLAAIAHRYDELAGTVGAMIDCLQAMAPGSYLSLSDYFKKIDFYIRFMLAPPELDFAPPFVVGLKEISSLDEGMVGGKAFNLARLKNRLGLPVPPGFVVTTTACNYFLECNDLRGEIDQRLADLDPAAPGALERVSDEIVIAVRNARMPADIEEAIAGSLSMLVDNGNGASRFAVRSSAVAEDGDISFAGQYRTMLNVAPADLARAWQEVVAGKYSPRALFYRISYGLLDAEIPMAVLVLPMIDAVASGVVTTVDLENDDDSVLVIHSLWGLGELLVGGESAADAISCSKDEPPAVIRRRVAVKSVRMSAGPPGRSQLAEVAAADRHRISLDDHQALVLAGLCRRAEDSWGRPLDIEWCLDRQGRMLLLQARPLALAADKRDRGDGRAERPEVSGPVLLAGGERAAPGVGSGRVFLIPPGGGPDAVPAGAVLVCRDTPPALVMIMDRLEAVVADRGSVAGHFASVAREFGVPVLVNTGEATSRLAHGQLVTVDVDHLKVHEETSVPRPAGTKGKPARFVDSPYLRKLKYIIDFISPLALVDPQSPSFVPESCRSLHDLIRFTHEKAMSEMFSIGDRRSTGRGSRRLVSSLPLTVYVLDVGGGLVESAGHGPEVSVDDIRSRPFRALWQGLAHSDIDWAGHRHFDWKTFDTVAIAGGVAPRESTALATYAVVSNDYLNLSMRFGYHFAIVDALCGPRTAANYISLRFAGGGGDFSGRSARITFLAEVLGRLGFVVQVRGDLLDARVSGLDVPEMEKTLDMLGRLLGATRLLDMVLRDSDPVAGFVADFFAGRYSFSSSGSRPAGEPGDGSDNGGL</sequence>
<dbReference type="EMBL" id="UOEY01000047">
    <property type="protein sequence ID" value="VAW37689.1"/>
    <property type="molecule type" value="Genomic_DNA"/>
</dbReference>
<dbReference type="GO" id="GO:0008986">
    <property type="term" value="F:pyruvate, water dikinase activity"/>
    <property type="evidence" value="ECO:0007669"/>
    <property type="project" value="UniProtKB-EC"/>
</dbReference>
<dbReference type="GO" id="GO:0006094">
    <property type="term" value="P:gluconeogenesis"/>
    <property type="evidence" value="ECO:0007669"/>
    <property type="project" value="UniProtKB-UniPathway"/>
</dbReference>
<dbReference type="SUPFAM" id="SSF52009">
    <property type="entry name" value="Phosphohistidine domain"/>
    <property type="match status" value="1"/>
</dbReference>
<comment type="function">
    <text evidence="2">Catalyzes the phosphorylation of pyruvate to phosphoenolpyruvate.</text>
</comment>
<dbReference type="InterPro" id="IPR036637">
    <property type="entry name" value="Phosphohistidine_dom_sf"/>
</dbReference>
<evidence type="ECO:0000256" key="10">
    <source>
        <dbReference type="ARBA" id="ARBA00022840"/>
    </source>
</evidence>
<dbReference type="InterPro" id="IPR008279">
    <property type="entry name" value="PEP-util_enz_mobile_dom"/>
</dbReference>
<feature type="compositionally biased region" description="Gly residues" evidence="14">
    <location>
        <begin position="860"/>
        <end position="869"/>
    </location>
</feature>
<gene>
    <name evidence="17" type="ORF">MNBD_DELTA04-48</name>
</gene>
<feature type="domain" description="PEP-utilising enzyme mobile" evidence="15">
    <location>
        <begin position="482"/>
        <end position="550"/>
    </location>
</feature>
<evidence type="ECO:0000256" key="9">
    <source>
        <dbReference type="ARBA" id="ARBA00022777"/>
    </source>
</evidence>
<keyword evidence="10" id="KW-0067">ATP-binding</keyword>
<dbReference type="EC" id="2.7.9.2" evidence="5"/>
<evidence type="ECO:0000259" key="16">
    <source>
        <dbReference type="Pfam" id="PF01326"/>
    </source>
</evidence>
<dbReference type="Pfam" id="PF00391">
    <property type="entry name" value="PEP-utilizers"/>
    <property type="match status" value="1"/>
</dbReference>
<dbReference type="Gene3D" id="3.30.470.20">
    <property type="entry name" value="ATP-grasp fold, B domain"/>
    <property type="match status" value="1"/>
</dbReference>
<keyword evidence="11" id="KW-0460">Magnesium</keyword>
<organism evidence="17">
    <name type="scientific">hydrothermal vent metagenome</name>
    <dbReference type="NCBI Taxonomy" id="652676"/>
    <lineage>
        <taxon>unclassified sequences</taxon>
        <taxon>metagenomes</taxon>
        <taxon>ecological metagenomes</taxon>
    </lineage>
</organism>
<name>A0A3B0VLJ2_9ZZZZ</name>
<feature type="domain" description="Pyruvate phosphate dikinase AMP/ATP-binding" evidence="16">
    <location>
        <begin position="129"/>
        <end position="436"/>
    </location>
</feature>
<dbReference type="InterPro" id="IPR006319">
    <property type="entry name" value="PEP_synth"/>
</dbReference>
<evidence type="ECO:0000256" key="6">
    <source>
        <dbReference type="ARBA" id="ARBA00022679"/>
    </source>
</evidence>
<dbReference type="Gene3D" id="3.50.30.10">
    <property type="entry name" value="Phosphohistidine domain"/>
    <property type="match status" value="1"/>
</dbReference>
<evidence type="ECO:0000256" key="14">
    <source>
        <dbReference type="SAM" id="MobiDB-lite"/>
    </source>
</evidence>
<comment type="pathway">
    <text evidence="3">Carbohydrate biosynthesis; gluconeogenesis.</text>
</comment>
<dbReference type="Pfam" id="PF01326">
    <property type="entry name" value="PPDK_N"/>
    <property type="match status" value="1"/>
</dbReference>
<evidence type="ECO:0000256" key="5">
    <source>
        <dbReference type="ARBA" id="ARBA00011996"/>
    </source>
</evidence>